<name>A0ABW5KU74_9FLAO</name>
<dbReference type="PROSITE" id="PS51257">
    <property type="entry name" value="PROKAR_LIPOPROTEIN"/>
    <property type="match status" value="1"/>
</dbReference>
<proteinExistence type="predicted"/>
<evidence type="ECO:0000313" key="2">
    <source>
        <dbReference type="Proteomes" id="UP001597472"/>
    </source>
</evidence>
<accession>A0ABW5KU74</accession>
<dbReference type="Proteomes" id="UP001597472">
    <property type="component" value="Unassembled WGS sequence"/>
</dbReference>
<dbReference type="EMBL" id="JBHULS010000006">
    <property type="protein sequence ID" value="MFD2552532.1"/>
    <property type="molecule type" value="Genomic_DNA"/>
</dbReference>
<comment type="caution">
    <text evidence="1">The sequence shown here is derived from an EMBL/GenBank/DDBJ whole genome shotgun (WGS) entry which is preliminary data.</text>
</comment>
<keyword evidence="2" id="KW-1185">Reference proteome</keyword>
<dbReference type="RefSeq" id="WP_376894825.1">
    <property type="nucleotide sequence ID" value="NZ_JBHULS010000006.1"/>
</dbReference>
<dbReference type="NCBIfam" id="NF033852">
    <property type="entry name" value="fulvocin_rel"/>
    <property type="match status" value="1"/>
</dbReference>
<reference evidence="2" key="1">
    <citation type="journal article" date="2019" name="Int. J. Syst. Evol. Microbiol.">
        <title>The Global Catalogue of Microorganisms (GCM) 10K type strain sequencing project: providing services to taxonomists for standard genome sequencing and annotation.</title>
        <authorList>
            <consortium name="The Broad Institute Genomics Platform"/>
            <consortium name="The Broad Institute Genome Sequencing Center for Infectious Disease"/>
            <person name="Wu L."/>
            <person name="Ma J."/>
        </authorList>
    </citation>
    <scope>NUCLEOTIDE SEQUENCE [LARGE SCALE GENOMIC DNA]</scope>
    <source>
        <strain evidence="2">KCTC 42587</strain>
    </source>
</reference>
<evidence type="ECO:0000313" key="1">
    <source>
        <dbReference type="EMBL" id="MFD2552532.1"/>
    </source>
</evidence>
<organism evidence="1 2">
    <name type="scientific">Bizionia sediminis</name>
    <dbReference type="NCBI Taxonomy" id="1737064"/>
    <lineage>
        <taxon>Bacteria</taxon>
        <taxon>Pseudomonadati</taxon>
        <taxon>Bacteroidota</taxon>
        <taxon>Flavobacteriia</taxon>
        <taxon>Flavobacteriales</taxon>
        <taxon>Flavobacteriaceae</taxon>
        <taxon>Bizionia</taxon>
    </lineage>
</organism>
<sequence length="222" mass="25056">MKNFFKTGLCLMIIALISSCQTEEECYSCNESVDNWARQNIESISKMDRADIIQLPAEKQRAAFRVLSPERKTSVWLDKISYLKNKYKSDEEIKLFEFVENVLANRKFDKEMSDKEYYAVEAKLLPLVEAAGWSKSKMVYAFGTLQNEKQVNNDFYGSSSKVAVAHDVDCNCNWGWCGDGGDCEKETCDETDFGCGFLGFGSCDEICSGHGHDKLNISGSNK</sequence>
<protein>
    <submittedName>
        <fullName evidence="1">Bacteriocin fulvocin C-related protein</fullName>
    </submittedName>
</protein>
<gene>
    <name evidence="1" type="ORF">ACFSQP_11985</name>
</gene>